<dbReference type="PANTHER" id="PTHR23098:SF16">
    <property type="entry name" value="REGULATORY PROTEIN ZESTE"/>
    <property type="match status" value="1"/>
</dbReference>
<gene>
    <name evidence="3" type="ORF">NDU88_005581</name>
</gene>
<protein>
    <recommendedName>
        <fullName evidence="2">Myb/SANT-like DNA-binding domain-containing protein</fullName>
    </recommendedName>
</protein>
<dbReference type="AlphaFoldDB" id="A0AAV7X124"/>
<evidence type="ECO:0000259" key="2">
    <source>
        <dbReference type="Pfam" id="PF13873"/>
    </source>
</evidence>
<evidence type="ECO:0000313" key="4">
    <source>
        <dbReference type="Proteomes" id="UP001066276"/>
    </source>
</evidence>
<feature type="domain" description="Myb/SANT-like DNA-binding" evidence="2">
    <location>
        <begin position="184"/>
        <end position="228"/>
    </location>
</feature>
<dbReference type="InterPro" id="IPR028002">
    <property type="entry name" value="Myb_DNA-bind_5"/>
</dbReference>
<name>A0AAV7X124_PLEWA</name>
<keyword evidence="4" id="KW-1185">Reference proteome</keyword>
<sequence>MKRYYKVIEFLKTRISPKNIDWQRIDRTVQEVKESIHAYYERLLKAFKEYSGKEAIEPKGMLHFVFSDEIELKQKKLKEKAMVMQIKTAQTVVQGAFVQQMLQLQGNVMFQPEMRGRGCGGNMILGPDLNTVVVQSDVQGMKKFLPCHICWAVGPWKQECLMMVQEGVVQQNNDINAFQTMRGPRLRREAIWQQIVDKINSVAEVRRTVIECKKRWHDCKRRTKEKMARNRKAAPQTGGGSPAHQEALDHMEEVVAAVIPEEILTGIQGQDSADYQETTHMQDLQKHMQNGVSDTFCDSLWGRKDPPHYY</sequence>
<dbReference type="Proteomes" id="UP001066276">
    <property type="component" value="Chromosome 1_1"/>
</dbReference>
<proteinExistence type="predicted"/>
<organism evidence="3 4">
    <name type="scientific">Pleurodeles waltl</name>
    <name type="common">Iberian ribbed newt</name>
    <dbReference type="NCBI Taxonomy" id="8319"/>
    <lineage>
        <taxon>Eukaryota</taxon>
        <taxon>Metazoa</taxon>
        <taxon>Chordata</taxon>
        <taxon>Craniata</taxon>
        <taxon>Vertebrata</taxon>
        <taxon>Euteleostomi</taxon>
        <taxon>Amphibia</taxon>
        <taxon>Batrachia</taxon>
        <taxon>Caudata</taxon>
        <taxon>Salamandroidea</taxon>
        <taxon>Salamandridae</taxon>
        <taxon>Pleurodelinae</taxon>
        <taxon>Pleurodeles</taxon>
    </lineage>
</organism>
<evidence type="ECO:0000256" key="1">
    <source>
        <dbReference type="SAM" id="MobiDB-lite"/>
    </source>
</evidence>
<accession>A0AAV7X124</accession>
<evidence type="ECO:0000313" key="3">
    <source>
        <dbReference type="EMBL" id="KAJ1217995.1"/>
    </source>
</evidence>
<dbReference type="GO" id="GO:0005634">
    <property type="term" value="C:nucleus"/>
    <property type="evidence" value="ECO:0007669"/>
    <property type="project" value="TreeGrafter"/>
</dbReference>
<comment type="caution">
    <text evidence="3">The sequence shown here is derived from an EMBL/GenBank/DDBJ whole genome shotgun (WGS) entry which is preliminary data.</text>
</comment>
<feature type="compositionally biased region" description="Basic residues" evidence="1">
    <location>
        <begin position="221"/>
        <end position="232"/>
    </location>
</feature>
<dbReference type="Pfam" id="PF13873">
    <property type="entry name" value="Myb_DNA-bind_5"/>
    <property type="match status" value="1"/>
</dbReference>
<dbReference type="PANTHER" id="PTHR23098">
    <property type="entry name" value="AGAP001331-PA-RELATED"/>
    <property type="match status" value="1"/>
</dbReference>
<reference evidence="3" key="1">
    <citation type="journal article" date="2022" name="bioRxiv">
        <title>Sequencing and chromosome-scale assembly of the giantPleurodeles waltlgenome.</title>
        <authorList>
            <person name="Brown T."/>
            <person name="Elewa A."/>
            <person name="Iarovenko S."/>
            <person name="Subramanian E."/>
            <person name="Araus A.J."/>
            <person name="Petzold A."/>
            <person name="Susuki M."/>
            <person name="Suzuki K.-i.T."/>
            <person name="Hayashi T."/>
            <person name="Toyoda A."/>
            <person name="Oliveira C."/>
            <person name="Osipova E."/>
            <person name="Leigh N.D."/>
            <person name="Simon A."/>
            <person name="Yun M.H."/>
        </authorList>
    </citation>
    <scope>NUCLEOTIDE SEQUENCE</scope>
    <source>
        <strain evidence="3">20211129_DDA</strain>
        <tissue evidence="3">Liver</tissue>
    </source>
</reference>
<dbReference type="EMBL" id="JANPWB010000001">
    <property type="protein sequence ID" value="KAJ1217995.1"/>
    <property type="molecule type" value="Genomic_DNA"/>
</dbReference>
<feature type="region of interest" description="Disordered" evidence="1">
    <location>
        <begin position="221"/>
        <end position="245"/>
    </location>
</feature>